<feature type="domain" description="Transposase IS200-like" evidence="1">
    <location>
        <begin position="4"/>
        <end position="118"/>
    </location>
</feature>
<dbReference type="NCBIfam" id="NF033573">
    <property type="entry name" value="transpos_IS200"/>
    <property type="match status" value="1"/>
</dbReference>
<dbReference type="OrthoDB" id="9798161at2"/>
<dbReference type="GO" id="GO:0003677">
    <property type="term" value="F:DNA binding"/>
    <property type="evidence" value="ECO:0007669"/>
    <property type="project" value="InterPro"/>
</dbReference>
<protein>
    <submittedName>
        <fullName evidence="2">Transposase IS200 like protein</fullName>
    </submittedName>
</protein>
<accession>A0A5B9QND2</accession>
<reference evidence="2 3" key="1">
    <citation type="submission" date="2019-08" db="EMBL/GenBank/DDBJ databases">
        <title>Deep-cultivation of Planctomycetes and their phenomic and genomic characterization uncovers novel biology.</title>
        <authorList>
            <person name="Wiegand S."/>
            <person name="Jogler M."/>
            <person name="Boedeker C."/>
            <person name="Pinto D."/>
            <person name="Vollmers J."/>
            <person name="Rivas-Marin E."/>
            <person name="Kohn T."/>
            <person name="Peeters S.H."/>
            <person name="Heuer A."/>
            <person name="Rast P."/>
            <person name="Oberbeckmann S."/>
            <person name="Bunk B."/>
            <person name="Jeske O."/>
            <person name="Meyerdierks A."/>
            <person name="Storesund J.E."/>
            <person name="Kallscheuer N."/>
            <person name="Luecker S."/>
            <person name="Lage O.M."/>
            <person name="Pohl T."/>
            <person name="Merkel B.J."/>
            <person name="Hornburger P."/>
            <person name="Mueller R.-W."/>
            <person name="Bruemmer F."/>
            <person name="Labrenz M."/>
            <person name="Spormann A.M."/>
            <person name="Op den Camp H."/>
            <person name="Overmann J."/>
            <person name="Amann R."/>
            <person name="Jetten M.S.M."/>
            <person name="Mascher T."/>
            <person name="Medema M.H."/>
            <person name="Devos D.P."/>
            <person name="Kaster A.-K."/>
            <person name="Ovreas L."/>
            <person name="Rohde M."/>
            <person name="Galperin M.Y."/>
            <person name="Jogler C."/>
        </authorList>
    </citation>
    <scope>NUCLEOTIDE SEQUENCE [LARGE SCALE GENOMIC DNA]</scope>
    <source>
        <strain evidence="2 3">UC8</strain>
    </source>
</reference>
<dbReference type="KEGG" id="rul:UC8_25320"/>
<dbReference type="Gene3D" id="3.30.70.1290">
    <property type="entry name" value="Transposase IS200-like"/>
    <property type="match status" value="1"/>
</dbReference>
<dbReference type="SUPFAM" id="SSF143422">
    <property type="entry name" value="Transposase IS200-like"/>
    <property type="match status" value="1"/>
</dbReference>
<dbReference type="AlphaFoldDB" id="A0A5B9QND2"/>
<dbReference type="PANTHER" id="PTHR33360">
    <property type="entry name" value="TRANSPOSASE FOR INSERTION SEQUENCE ELEMENT IS200"/>
    <property type="match status" value="1"/>
</dbReference>
<dbReference type="InterPro" id="IPR002686">
    <property type="entry name" value="Transposase_17"/>
</dbReference>
<dbReference type="InterPro" id="IPR036515">
    <property type="entry name" value="Transposase_17_sf"/>
</dbReference>
<sequence>MSTYTNLLFHVVYSTKYRKRQIREAWQDELYNYIGGIIRDEKGVLLRIGGIEDHVHLLARFSPTIAVSDMLRLIKCNSSKWVNERDDVRTKFEWQTGYSAFSVSESQSPVVDRYISNQKEHHRARTFEEEIMEMLERHGIRYDPRYVFEQEIVQ</sequence>
<evidence type="ECO:0000259" key="1">
    <source>
        <dbReference type="SMART" id="SM01321"/>
    </source>
</evidence>
<dbReference type="PANTHER" id="PTHR33360:SF2">
    <property type="entry name" value="TRANSPOSASE FOR INSERTION SEQUENCE ELEMENT IS200"/>
    <property type="match status" value="1"/>
</dbReference>
<dbReference type="RefSeq" id="WP_068130495.1">
    <property type="nucleotide sequence ID" value="NZ_CP042914.1"/>
</dbReference>
<evidence type="ECO:0000313" key="2">
    <source>
        <dbReference type="EMBL" id="QEG40518.1"/>
    </source>
</evidence>
<evidence type="ECO:0000313" key="3">
    <source>
        <dbReference type="Proteomes" id="UP000325286"/>
    </source>
</evidence>
<dbReference type="Pfam" id="PF01797">
    <property type="entry name" value="Y1_Tnp"/>
    <property type="match status" value="1"/>
</dbReference>
<keyword evidence="3" id="KW-1185">Reference proteome</keyword>
<name>A0A5B9QND2_9BACT</name>
<dbReference type="SMART" id="SM01321">
    <property type="entry name" value="Y1_Tnp"/>
    <property type="match status" value="1"/>
</dbReference>
<proteinExistence type="predicted"/>
<gene>
    <name evidence="2" type="ORF">UC8_25320</name>
</gene>
<dbReference type="Proteomes" id="UP000325286">
    <property type="component" value="Chromosome"/>
</dbReference>
<dbReference type="GO" id="GO:0006313">
    <property type="term" value="P:DNA transposition"/>
    <property type="evidence" value="ECO:0007669"/>
    <property type="project" value="InterPro"/>
</dbReference>
<dbReference type="GO" id="GO:0004803">
    <property type="term" value="F:transposase activity"/>
    <property type="evidence" value="ECO:0007669"/>
    <property type="project" value="InterPro"/>
</dbReference>
<dbReference type="EMBL" id="CP042914">
    <property type="protein sequence ID" value="QEG40518.1"/>
    <property type="molecule type" value="Genomic_DNA"/>
</dbReference>
<organism evidence="2 3">
    <name type="scientific">Roseimaritima ulvae</name>
    <dbReference type="NCBI Taxonomy" id="980254"/>
    <lineage>
        <taxon>Bacteria</taxon>
        <taxon>Pseudomonadati</taxon>
        <taxon>Planctomycetota</taxon>
        <taxon>Planctomycetia</taxon>
        <taxon>Pirellulales</taxon>
        <taxon>Pirellulaceae</taxon>
        <taxon>Roseimaritima</taxon>
    </lineage>
</organism>